<dbReference type="Pfam" id="PF01041">
    <property type="entry name" value="DegT_DnrJ_EryC1"/>
    <property type="match status" value="1"/>
</dbReference>
<dbReference type="CDD" id="cd00616">
    <property type="entry name" value="AHBA_syn"/>
    <property type="match status" value="1"/>
</dbReference>
<dbReference type="GO" id="GO:0030170">
    <property type="term" value="F:pyridoxal phosphate binding"/>
    <property type="evidence" value="ECO:0007669"/>
    <property type="project" value="TreeGrafter"/>
</dbReference>
<dbReference type="InterPro" id="IPR015421">
    <property type="entry name" value="PyrdxlP-dep_Trfase_major"/>
</dbReference>
<dbReference type="InterPro" id="IPR015424">
    <property type="entry name" value="PyrdxlP-dep_Trfase"/>
</dbReference>
<evidence type="ECO:0000256" key="5">
    <source>
        <dbReference type="RuleBase" id="RU004508"/>
    </source>
</evidence>
<evidence type="ECO:0000256" key="4">
    <source>
        <dbReference type="PIRSR" id="PIRSR000390-2"/>
    </source>
</evidence>
<organism evidence="6 7">
    <name type="scientific">Marinicella litoralis</name>
    <dbReference type="NCBI Taxonomy" id="644220"/>
    <lineage>
        <taxon>Bacteria</taxon>
        <taxon>Pseudomonadati</taxon>
        <taxon>Pseudomonadota</taxon>
        <taxon>Gammaproteobacteria</taxon>
        <taxon>Lysobacterales</taxon>
        <taxon>Marinicellaceae</taxon>
        <taxon>Marinicella</taxon>
    </lineage>
</organism>
<dbReference type="AlphaFoldDB" id="A0A4R6XVB9"/>
<evidence type="ECO:0000313" key="7">
    <source>
        <dbReference type="Proteomes" id="UP000295724"/>
    </source>
</evidence>
<evidence type="ECO:0000256" key="3">
    <source>
        <dbReference type="PIRSR" id="PIRSR000390-1"/>
    </source>
</evidence>
<name>A0A4R6XVB9_9GAMM</name>
<dbReference type="Gene3D" id="3.90.1150.10">
    <property type="entry name" value="Aspartate Aminotransferase, domain 1"/>
    <property type="match status" value="1"/>
</dbReference>
<dbReference type="Proteomes" id="UP000295724">
    <property type="component" value="Unassembled WGS sequence"/>
</dbReference>
<gene>
    <name evidence="6" type="ORF">C8D91_0642</name>
</gene>
<dbReference type="RefSeq" id="WP_099017609.1">
    <property type="nucleotide sequence ID" value="NZ_NIHB01000001.1"/>
</dbReference>
<dbReference type="InterPro" id="IPR000653">
    <property type="entry name" value="DegT/StrS_aminotransferase"/>
</dbReference>
<comment type="caution">
    <text evidence="6">The sequence shown here is derived from an EMBL/GenBank/DDBJ whole genome shotgun (WGS) entry which is preliminary data.</text>
</comment>
<dbReference type="SUPFAM" id="SSF53383">
    <property type="entry name" value="PLP-dependent transferases"/>
    <property type="match status" value="1"/>
</dbReference>
<dbReference type="GO" id="GO:0000271">
    <property type="term" value="P:polysaccharide biosynthetic process"/>
    <property type="evidence" value="ECO:0007669"/>
    <property type="project" value="TreeGrafter"/>
</dbReference>
<dbReference type="PIRSF" id="PIRSF000390">
    <property type="entry name" value="PLP_StrS"/>
    <property type="match status" value="1"/>
</dbReference>
<reference evidence="6 7" key="1">
    <citation type="submission" date="2019-03" db="EMBL/GenBank/DDBJ databases">
        <title>Genomic Encyclopedia of Type Strains, Phase IV (KMG-IV): sequencing the most valuable type-strain genomes for metagenomic binning, comparative biology and taxonomic classification.</title>
        <authorList>
            <person name="Goeker M."/>
        </authorList>
    </citation>
    <scope>NUCLEOTIDE SEQUENCE [LARGE SCALE GENOMIC DNA]</scope>
    <source>
        <strain evidence="6 7">DSM 25488</strain>
    </source>
</reference>
<keyword evidence="1 4" id="KW-0663">Pyridoxal phosphate</keyword>
<dbReference type="GO" id="GO:0008483">
    <property type="term" value="F:transaminase activity"/>
    <property type="evidence" value="ECO:0007669"/>
    <property type="project" value="TreeGrafter"/>
</dbReference>
<proteinExistence type="inferred from homology"/>
<dbReference type="InterPro" id="IPR015422">
    <property type="entry name" value="PyrdxlP-dep_Trfase_small"/>
</dbReference>
<keyword evidence="7" id="KW-1185">Reference proteome</keyword>
<evidence type="ECO:0000313" key="6">
    <source>
        <dbReference type="EMBL" id="TDR23776.1"/>
    </source>
</evidence>
<dbReference type="EMBL" id="SNZB01000001">
    <property type="protein sequence ID" value="TDR23776.1"/>
    <property type="molecule type" value="Genomic_DNA"/>
</dbReference>
<comment type="similarity">
    <text evidence="2 5">Belongs to the DegT/DnrJ/EryC1 family.</text>
</comment>
<sequence>MRIRFFDFSKENKSYLEAVLTSVVDTIKSGQYILGPKVKQFEAAFAEYLGAKYCLGVGNGLDAIKIILLALGVDENSEVIVPAHTFIASWLPVTDLGATLVPVEPDEQSMNIDINLIEAAITENTKAIIPVHLYGKPVAMNRLKALGLKHGIPIVEDAAQAHGAVYQDKHCGTWGVAAAFSFYPTKNLGACGDAGAVITNDSELYKKMKLIRNYGSNNKYNHECFGLNSRLDEIQAGILFEKIKHLDALITQRKEIAEYYGKNINSTWLTTPIFDNSHVWHQYVLRVKERNAFIEHMENCGVETMIHYPIPPHQSGAYKNNFATSEFPITNRLCDEVVSLPIYPGLSATEVAHVVDSCNQYKAAC</sequence>
<accession>A0A4R6XVB9</accession>
<feature type="active site" description="Proton acceptor" evidence="3">
    <location>
        <position position="186"/>
    </location>
</feature>
<protein>
    <submittedName>
        <fullName evidence="6">dTDP-4-amino-4,6-dideoxygalactose transaminase</fullName>
    </submittedName>
</protein>
<evidence type="ECO:0000256" key="1">
    <source>
        <dbReference type="ARBA" id="ARBA00022898"/>
    </source>
</evidence>
<feature type="modified residue" description="N6-(pyridoxal phosphate)lysine" evidence="4">
    <location>
        <position position="186"/>
    </location>
</feature>
<evidence type="ECO:0000256" key="2">
    <source>
        <dbReference type="ARBA" id="ARBA00037999"/>
    </source>
</evidence>
<dbReference type="Gene3D" id="3.40.640.10">
    <property type="entry name" value="Type I PLP-dependent aspartate aminotransferase-like (Major domain)"/>
    <property type="match status" value="1"/>
</dbReference>
<dbReference type="OrthoDB" id="9804264at2"/>
<dbReference type="PANTHER" id="PTHR30244">
    <property type="entry name" value="TRANSAMINASE"/>
    <property type="match status" value="1"/>
</dbReference>
<dbReference type="PANTHER" id="PTHR30244:SF36">
    <property type="entry name" value="3-OXO-GLUCOSE-6-PHOSPHATE:GLUTAMATE AMINOTRANSFERASE"/>
    <property type="match status" value="1"/>
</dbReference>